<dbReference type="PANTHER" id="PTHR43649">
    <property type="entry name" value="ARABINOSE-BINDING PROTEIN-RELATED"/>
    <property type="match status" value="1"/>
</dbReference>
<dbReference type="HOGENOM" id="CLU_031285_9_3_4"/>
<dbReference type="SUPFAM" id="SSF53850">
    <property type="entry name" value="Periplasmic binding protein-like II"/>
    <property type="match status" value="1"/>
</dbReference>
<keyword evidence="3" id="KW-0732">Signal</keyword>
<dbReference type="Gene3D" id="3.40.190.10">
    <property type="entry name" value="Periplasmic binding protein-like II"/>
    <property type="match status" value="2"/>
</dbReference>
<dbReference type="STRING" id="758793.BRPE64_BCDS09830"/>
<feature type="signal peptide" evidence="3">
    <location>
        <begin position="1"/>
        <end position="35"/>
    </location>
</feature>
<reference evidence="4 5" key="2">
    <citation type="journal article" date="2018" name="Int. J. Syst. Evol. Microbiol.">
        <title>Burkholderia insecticola sp. nov., a gut symbiotic bacterium of the bean bug Riptortus pedestris.</title>
        <authorList>
            <person name="Takeshita K."/>
            <person name="Tamaki H."/>
            <person name="Ohbayashi T."/>
            <person name="Meng X.-Y."/>
            <person name="Sone T."/>
            <person name="Mitani Y."/>
            <person name="Peeters C."/>
            <person name="Kikuchi Y."/>
            <person name="Vandamme P."/>
        </authorList>
    </citation>
    <scope>NUCLEOTIDE SEQUENCE [LARGE SCALE GENOMIC DNA]</scope>
    <source>
        <strain evidence="4">RPE64</strain>
    </source>
</reference>
<gene>
    <name evidence="4" type="ORF">BRPE64_BCDS09830</name>
</gene>
<feature type="chain" id="PRO_5004372589" evidence="3">
    <location>
        <begin position="36"/>
        <end position="502"/>
    </location>
</feature>
<evidence type="ECO:0000256" key="2">
    <source>
        <dbReference type="ARBA" id="ARBA00008520"/>
    </source>
</evidence>
<proteinExistence type="inferred from homology"/>
<dbReference type="InterPro" id="IPR050490">
    <property type="entry name" value="Bact_solute-bd_prot1"/>
</dbReference>
<reference evidence="4 5" key="1">
    <citation type="journal article" date="2013" name="Genome Announc.">
        <title>Complete Genome Sequence of Burkholderia sp. Strain RPE64, Bacterial Symbiont of the Bean Bug Riptortus pedestris.</title>
        <authorList>
            <person name="Shibata T.F."/>
            <person name="Maeda T."/>
            <person name="Nikoh N."/>
            <person name="Yamaguchi K."/>
            <person name="Oshima K."/>
            <person name="Hattori M."/>
            <person name="Nishiyama T."/>
            <person name="Hasebe M."/>
            <person name="Fukatsu T."/>
            <person name="Kikuchi Y."/>
            <person name="Shigenobu S."/>
        </authorList>
    </citation>
    <scope>NUCLEOTIDE SEQUENCE [LARGE SCALE GENOMIC DNA]</scope>
</reference>
<dbReference type="Pfam" id="PF01547">
    <property type="entry name" value="SBP_bac_1"/>
    <property type="match status" value="1"/>
</dbReference>
<dbReference type="OrthoDB" id="8858741at2"/>
<dbReference type="Proteomes" id="UP000013966">
    <property type="component" value="Chromosome 2"/>
</dbReference>
<comment type="similarity">
    <text evidence="2">Belongs to the bacterial solute-binding protein 1 family.</text>
</comment>
<evidence type="ECO:0000256" key="1">
    <source>
        <dbReference type="ARBA" id="ARBA00004418"/>
    </source>
</evidence>
<dbReference type="PANTHER" id="PTHR43649:SF12">
    <property type="entry name" value="DIACETYLCHITOBIOSE BINDING PROTEIN DASA"/>
    <property type="match status" value="1"/>
</dbReference>
<accession>R4WM90</accession>
<dbReference type="RefSeq" id="WP_016355074.1">
    <property type="nucleotide sequence ID" value="NC_021294.1"/>
</dbReference>
<evidence type="ECO:0000313" key="4">
    <source>
        <dbReference type="EMBL" id="BAN25644.1"/>
    </source>
</evidence>
<keyword evidence="5" id="KW-1185">Reference proteome</keyword>
<protein>
    <submittedName>
        <fullName evidence="4">Putative ABC transporter solute-binding protein</fullName>
    </submittedName>
</protein>
<dbReference type="GO" id="GO:0042597">
    <property type="term" value="C:periplasmic space"/>
    <property type="evidence" value="ECO:0007669"/>
    <property type="project" value="UniProtKB-SubCell"/>
</dbReference>
<dbReference type="AlphaFoldDB" id="R4WM90"/>
<dbReference type="KEGG" id="buo:BRPE64_BCDS09830"/>
<organism evidence="4 5">
    <name type="scientific">Caballeronia insecticola</name>
    <dbReference type="NCBI Taxonomy" id="758793"/>
    <lineage>
        <taxon>Bacteria</taxon>
        <taxon>Pseudomonadati</taxon>
        <taxon>Pseudomonadota</taxon>
        <taxon>Betaproteobacteria</taxon>
        <taxon>Burkholderiales</taxon>
        <taxon>Burkholderiaceae</taxon>
        <taxon>Caballeronia</taxon>
    </lineage>
</organism>
<dbReference type="PATRIC" id="fig|758793.3.peg.3890"/>
<dbReference type="InterPro" id="IPR006059">
    <property type="entry name" value="SBP"/>
</dbReference>
<comment type="subcellular location">
    <subcellularLocation>
        <location evidence="1">Periplasm</location>
    </subcellularLocation>
</comment>
<name>R4WM90_9BURK</name>
<evidence type="ECO:0000256" key="3">
    <source>
        <dbReference type="SAM" id="SignalP"/>
    </source>
</evidence>
<sequence length="502" mass="54683">MKLFKTKLPQRRLWKQLAVGAALAGAWFTATHATAAEDFKGVTVNVMTFVGPQIAEPLQRRAPEFEKLTGAKINVLTVPFSDLYQKLLTDWASGTNSVDAAVFAPQWMVDYTKGVFLEDLTQRVAKDTALKEDDVMPFFVDFSQKYNGKTYLVALDGDFQMVYYRTDILQQLGKQPPKTWDDYLDIAKAANGKVFGGDGKPVAGSCISKKRNAQAYWAIISIAGGYLQSKGTAQGAFFDPRNFKSLVNNGGFKEALRIYKESTTYGPPNEINLDVGDTRSAFISGHCALTLDWGDVGVLAIDPKQSKVIDKVGAVILPGSRKVLDRDSGKLVPCDKNTCPYAIDGVNHAPFAAFGGWSGGINAKAKPKVKDAAYAFLSFMSQPAQSNVDVTIGASGFNPYRRSQFTDMSAWKKAGMSDTAAKSYLGAIQQSLQSPNMIIDLRIPQNQRYEQVVLDTAVARFVAGELDADATMKAIDSGWSEITDDLGKDGQLRAYKASIGAK</sequence>
<dbReference type="EMBL" id="AP013059">
    <property type="protein sequence ID" value="BAN25644.1"/>
    <property type="molecule type" value="Genomic_DNA"/>
</dbReference>
<evidence type="ECO:0000313" key="5">
    <source>
        <dbReference type="Proteomes" id="UP000013966"/>
    </source>
</evidence>